<keyword evidence="1" id="KW-0812">Transmembrane</keyword>
<feature type="transmembrane region" description="Helical" evidence="1">
    <location>
        <begin position="105"/>
        <end position="132"/>
    </location>
</feature>
<reference evidence="2 3" key="1">
    <citation type="journal article" date="2013" name="Genome Biol. Evol.">
        <title>Genomes of Stigonematalean cyanobacteria (subsection V) and the evolution of oxygenic photosynthesis from prokaryotes to plastids.</title>
        <authorList>
            <person name="Dagan T."/>
            <person name="Roettger M."/>
            <person name="Stucken K."/>
            <person name="Landan G."/>
            <person name="Koch R."/>
            <person name="Major P."/>
            <person name="Gould S.B."/>
            <person name="Goremykin V.V."/>
            <person name="Rippka R."/>
            <person name="Tandeau de Marsac N."/>
            <person name="Gugger M."/>
            <person name="Lockhart P.J."/>
            <person name="Allen J.F."/>
            <person name="Brune I."/>
            <person name="Maus I."/>
            <person name="Puhler A."/>
            <person name="Martin W.F."/>
        </authorList>
    </citation>
    <scope>NUCLEOTIDE SEQUENCE [LARGE SCALE GENOMIC DNA]</scope>
    <source>
        <strain evidence="2 3">PCC 7110</strain>
    </source>
</reference>
<comment type="caution">
    <text evidence="2">The sequence shown here is derived from an EMBL/GenBank/DDBJ whole genome shotgun (WGS) entry which is preliminary data.</text>
</comment>
<feature type="transmembrane region" description="Helical" evidence="1">
    <location>
        <begin position="152"/>
        <end position="170"/>
    </location>
</feature>
<evidence type="ECO:0000256" key="1">
    <source>
        <dbReference type="SAM" id="Phobius"/>
    </source>
</evidence>
<proteinExistence type="predicted"/>
<accession>A0A139X385</accession>
<evidence type="ECO:0000313" key="3">
    <source>
        <dbReference type="Proteomes" id="UP000076925"/>
    </source>
</evidence>
<keyword evidence="1" id="KW-1133">Transmembrane helix</keyword>
<name>A0A139X385_9CYAN</name>
<feature type="transmembrane region" description="Helical" evidence="1">
    <location>
        <begin position="20"/>
        <end position="36"/>
    </location>
</feature>
<dbReference type="EMBL" id="ANNX02000036">
    <property type="protein sequence ID" value="KYC39126.1"/>
    <property type="molecule type" value="Genomic_DNA"/>
</dbReference>
<feature type="transmembrane region" description="Helical" evidence="1">
    <location>
        <begin position="390"/>
        <end position="409"/>
    </location>
</feature>
<dbReference type="OrthoDB" id="5443342at2"/>
<protein>
    <recommendedName>
        <fullName evidence="4">Glycosyltransferase RgtA/B/C/D-like domain-containing protein</fullName>
    </recommendedName>
</protein>
<evidence type="ECO:0008006" key="4">
    <source>
        <dbReference type="Google" id="ProtNLM"/>
    </source>
</evidence>
<dbReference type="AlphaFoldDB" id="A0A139X385"/>
<organism evidence="2 3">
    <name type="scientific">Scytonema hofmannii PCC 7110</name>
    <dbReference type="NCBI Taxonomy" id="128403"/>
    <lineage>
        <taxon>Bacteria</taxon>
        <taxon>Bacillati</taxon>
        <taxon>Cyanobacteriota</taxon>
        <taxon>Cyanophyceae</taxon>
        <taxon>Nostocales</taxon>
        <taxon>Scytonemataceae</taxon>
        <taxon>Scytonema</taxon>
    </lineage>
</organism>
<keyword evidence="3" id="KW-1185">Reference proteome</keyword>
<feature type="transmembrane region" description="Helical" evidence="1">
    <location>
        <begin position="357"/>
        <end position="378"/>
    </location>
</feature>
<evidence type="ECO:0000313" key="2">
    <source>
        <dbReference type="EMBL" id="KYC39126.1"/>
    </source>
</evidence>
<feature type="transmembrane region" description="Helical" evidence="1">
    <location>
        <begin position="177"/>
        <end position="200"/>
    </location>
</feature>
<sequence length="572" mass="65304">MSITRLHNFLTTKRYKSQMIFWFSLSLTFAMIYSLLELKQAFSSAYVVQDDARVYVSWMQRFLEQDLLPNDLITDYFQSVTPFGYAALYRLIASVSIDPLYASKILPVLLLLLTTGYCFAVCMQILPVPAVGFMTTLLFNQNLVMRDDLVSATPRSFIYLLFLAFVYYLLRGNALPCLGAIALSGLFYPPLLFILSGILILRVWHWQEKLPRLSQNRRDYVFSVTGLGLALIMMLPYALSSTEYGFAVTGNAIRALPEFSETGRIPFFDDNPFQFWLLGQHSGILPNILEHPLSSIGFLLPILLRYPERFPLVKQVTSNVRLLPKIALVSLGMFFAAHFTLYKLFAPARYTRYTLKFVIILAAGIAIAAILDAVFRTSKKSIQFPERRQFLAFGLTVLLGTTLVFYPLLLSRFPNSNYIKGEAPVVYEFFRKQPKDILIAGLSSETDNVPTFSQRAILVGWEYAVPYHTRYDREIRQRATDLIRAQYTQNLAEVQNFIQTYGVDFFLLDRTAFTPEYIKTNPWLKQWQVLAKDILATLEQGNVPALVSTLQHCSVVETETLIVLQAKCVTQN</sequence>
<feature type="transmembrane region" description="Helical" evidence="1">
    <location>
        <begin position="220"/>
        <end position="239"/>
    </location>
</feature>
<gene>
    <name evidence="2" type="ORF">WA1_34690</name>
</gene>
<dbReference type="Proteomes" id="UP000076925">
    <property type="component" value="Unassembled WGS sequence"/>
</dbReference>
<feature type="transmembrane region" description="Helical" evidence="1">
    <location>
        <begin position="326"/>
        <end position="345"/>
    </location>
</feature>
<keyword evidence="1" id="KW-0472">Membrane</keyword>